<dbReference type="SUPFAM" id="SSF55298">
    <property type="entry name" value="YjgF-like"/>
    <property type="match status" value="1"/>
</dbReference>
<dbReference type="InterPro" id="IPR006056">
    <property type="entry name" value="RidA"/>
</dbReference>
<reference evidence="3" key="1">
    <citation type="submission" date="2017-10" db="EMBL/GenBank/DDBJ databases">
        <authorList>
            <person name="Armitage A.D."/>
            <person name="Barbara D.J."/>
            <person name="Woodhall J.W."/>
            <person name="Sreenivasaprasad S."/>
            <person name="Lane C.R."/>
            <person name="Clarkson J.P."/>
            <person name="Harrison R.J."/>
        </authorList>
    </citation>
    <scope>NUCLEOTIDE SEQUENCE</scope>
    <source>
        <strain evidence="3">FERA 1164</strain>
    </source>
</reference>
<dbReference type="Proteomes" id="UP000292340">
    <property type="component" value="Unassembled WGS sequence"/>
</dbReference>
<evidence type="ECO:0000313" key="4">
    <source>
        <dbReference type="Proteomes" id="UP000292340"/>
    </source>
</evidence>
<dbReference type="InterPro" id="IPR035959">
    <property type="entry name" value="RutC-like_sf"/>
</dbReference>
<dbReference type="PANTHER" id="PTHR10622:SF11">
    <property type="entry name" value="HET-DOMAIN-CONTAINING PROTEIN"/>
    <property type="match status" value="1"/>
</dbReference>
<dbReference type="FunFam" id="3.30.1330.40:FF:000001">
    <property type="entry name" value="L-PSP family endoribonuclease"/>
    <property type="match status" value="1"/>
</dbReference>
<dbReference type="Pfam" id="PF06985">
    <property type="entry name" value="HET"/>
    <property type="match status" value="1"/>
</dbReference>
<evidence type="ECO:0000256" key="1">
    <source>
        <dbReference type="ARBA" id="ARBA00010552"/>
    </source>
</evidence>
<dbReference type="NCBIfam" id="TIGR00004">
    <property type="entry name" value="Rid family detoxifying hydrolase"/>
    <property type="match status" value="1"/>
</dbReference>
<dbReference type="Gene3D" id="3.30.1330.40">
    <property type="entry name" value="RutC-like"/>
    <property type="match status" value="1"/>
</dbReference>
<dbReference type="PROSITE" id="PS01094">
    <property type="entry name" value="UPF0076"/>
    <property type="match status" value="1"/>
</dbReference>
<dbReference type="InterPro" id="IPR006175">
    <property type="entry name" value="YjgF/YER057c/UK114"/>
</dbReference>
<accession>A0AB37WIC4</accession>
<dbReference type="GO" id="GO:0005739">
    <property type="term" value="C:mitochondrion"/>
    <property type="evidence" value="ECO:0007669"/>
    <property type="project" value="UniProtKB-ARBA"/>
</dbReference>
<proteinExistence type="inferred from homology"/>
<name>A0AB37WIC4_9PLEO</name>
<dbReference type="CDD" id="cd00448">
    <property type="entry name" value="YjgF_YER057c_UK114_family"/>
    <property type="match status" value="1"/>
</dbReference>
<dbReference type="PANTHER" id="PTHR10622">
    <property type="entry name" value="HET DOMAIN-CONTAINING PROTEIN"/>
    <property type="match status" value="1"/>
</dbReference>
<comment type="similarity">
    <text evidence="1">Belongs to the RutC family.</text>
</comment>
<dbReference type="InterPro" id="IPR010730">
    <property type="entry name" value="HET"/>
</dbReference>
<comment type="caution">
    <text evidence="3">The sequence shown here is derived from an EMBL/GenBank/DDBJ whole genome shotgun (WGS) entry which is preliminary data.</text>
</comment>
<sequence>MSDIKKVHTANACPPAGPYTQAIVAGPNVFVSGQIPADTKGNLIEGSIADKTKMCCENIKGILTEAGVAMDRIVKVNVFLDDMANFAEMNGMYEQYFSHKPARSCVAVKQLPKGVPVEIECIAYTDLITHYLSRFSINVLKLSTQSFLCAMRLLHVDTDGSFNLTEFSFEIPPYAILSHTWGEDHEEVNYRDIVEKKGATKPGYAKLQFCARQAVRNHIRYIWVDTACIDKSSSAELSEAINSMYRWYQCAAVCYVYLSDVTHKVMQADARIIQSSRWFRRGWTLQELIAPKSVQFFTAEEIYIGDRASLQHDIVEVTGIPEAVLQGRLDAIKHCTTHQVLSWAKRRQTKREEDAVYCLMGLFDVNMPLLYGEGRTRALRRLFIEIEQNNRHATVIETYKTLVQTPDYIIQVRINPSI</sequence>
<gene>
    <name evidence="3" type="ORF">AA0115_g7042</name>
</gene>
<dbReference type="InterPro" id="IPR019897">
    <property type="entry name" value="RidA_CS"/>
</dbReference>
<evidence type="ECO:0000259" key="2">
    <source>
        <dbReference type="Pfam" id="PF06985"/>
    </source>
</evidence>
<feature type="domain" description="Heterokaryon incompatibility" evidence="2">
    <location>
        <begin position="174"/>
        <end position="265"/>
    </location>
</feature>
<reference evidence="3" key="2">
    <citation type="journal article" date="2019" name="bioRxiv">
        <title>Genomics, evolutionary history and diagnostics of the Alternaria alternata species group including apple and Asian pear pathotypes.</title>
        <authorList>
            <person name="Armitage A.D."/>
            <person name="Cockerton H.M."/>
            <person name="Sreenivasaprasad S."/>
            <person name="Woodhall J.W."/>
            <person name="Lane C.R."/>
            <person name="Harrison R.J."/>
            <person name="Clarkson J.P."/>
        </authorList>
    </citation>
    <scope>NUCLEOTIDE SEQUENCE</scope>
    <source>
        <strain evidence="3">FERA 1164</strain>
    </source>
</reference>
<organism evidence="3 4">
    <name type="scientific">Alternaria tenuissima</name>
    <dbReference type="NCBI Taxonomy" id="119927"/>
    <lineage>
        <taxon>Eukaryota</taxon>
        <taxon>Fungi</taxon>
        <taxon>Dikarya</taxon>
        <taxon>Ascomycota</taxon>
        <taxon>Pezizomycotina</taxon>
        <taxon>Dothideomycetes</taxon>
        <taxon>Pleosporomycetidae</taxon>
        <taxon>Pleosporales</taxon>
        <taxon>Pleosporineae</taxon>
        <taxon>Pleosporaceae</taxon>
        <taxon>Alternaria</taxon>
        <taxon>Alternaria sect. Alternaria</taxon>
        <taxon>Alternaria alternata complex</taxon>
    </lineage>
</organism>
<dbReference type="Pfam" id="PF01042">
    <property type="entry name" value="Ribonuc_L-PSP"/>
    <property type="match status" value="1"/>
</dbReference>
<dbReference type="EMBL" id="PDXB01000017">
    <property type="protein sequence ID" value="RYN26358.1"/>
    <property type="molecule type" value="Genomic_DNA"/>
</dbReference>
<evidence type="ECO:0000313" key="3">
    <source>
        <dbReference type="EMBL" id="RYN26358.1"/>
    </source>
</evidence>
<dbReference type="AlphaFoldDB" id="A0AB37WIC4"/>
<protein>
    <recommendedName>
        <fullName evidence="2">Heterokaryon incompatibility domain-containing protein</fullName>
    </recommendedName>
</protein>